<dbReference type="Proteomes" id="UP000887159">
    <property type="component" value="Unassembled WGS sequence"/>
</dbReference>
<name>A0A8X6SMY3_TRICX</name>
<keyword evidence="2" id="KW-1185">Reference proteome</keyword>
<organism evidence="1 2">
    <name type="scientific">Trichonephila clavipes</name>
    <name type="common">Golden silk orbweaver</name>
    <name type="synonym">Nephila clavipes</name>
    <dbReference type="NCBI Taxonomy" id="2585209"/>
    <lineage>
        <taxon>Eukaryota</taxon>
        <taxon>Metazoa</taxon>
        <taxon>Ecdysozoa</taxon>
        <taxon>Arthropoda</taxon>
        <taxon>Chelicerata</taxon>
        <taxon>Arachnida</taxon>
        <taxon>Araneae</taxon>
        <taxon>Araneomorphae</taxon>
        <taxon>Entelegynae</taxon>
        <taxon>Araneoidea</taxon>
        <taxon>Nephilidae</taxon>
        <taxon>Trichonephila</taxon>
    </lineage>
</organism>
<comment type="caution">
    <text evidence="1">The sequence shown here is derived from an EMBL/GenBank/DDBJ whole genome shotgun (WGS) entry which is preliminary data.</text>
</comment>
<evidence type="ECO:0000313" key="1">
    <source>
        <dbReference type="EMBL" id="GFY16664.1"/>
    </source>
</evidence>
<dbReference type="EMBL" id="BMAU01021340">
    <property type="protein sequence ID" value="GFY16664.1"/>
    <property type="molecule type" value="Genomic_DNA"/>
</dbReference>
<evidence type="ECO:0000313" key="2">
    <source>
        <dbReference type="Proteomes" id="UP000887159"/>
    </source>
</evidence>
<sequence>MFDGLVAFAVDRWRHDCGVRRMRLRSQPGSPMKEGGLVLGTFRSERMRVLYRSRRNDHLRVMLVLVHIGITSPQVQCSGAGGHHPFLHGRRVGKPCKQPVEIYPKKSCLMLR</sequence>
<protein>
    <submittedName>
        <fullName evidence="1">Uncharacterized protein</fullName>
    </submittedName>
</protein>
<proteinExistence type="predicted"/>
<gene>
    <name evidence="1" type="ORF">TNCV_2787891</name>
</gene>
<reference evidence="1" key="1">
    <citation type="submission" date="2020-08" db="EMBL/GenBank/DDBJ databases">
        <title>Multicomponent nature underlies the extraordinary mechanical properties of spider dragline silk.</title>
        <authorList>
            <person name="Kono N."/>
            <person name="Nakamura H."/>
            <person name="Mori M."/>
            <person name="Yoshida Y."/>
            <person name="Ohtoshi R."/>
            <person name="Malay A.D."/>
            <person name="Moran D.A.P."/>
            <person name="Tomita M."/>
            <person name="Numata K."/>
            <person name="Arakawa K."/>
        </authorList>
    </citation>
    <scope>NUCLEOTIDE SEQUENCE</scope>
</reference>
<dbReference type="AlphaFoldDB" id="A0A8X6SMY3"/>
<accession>A0A8X6SMY3</accession>